<evidence type="ECO:0000259" key="9">
    <source>
        <dbReference type="PROSITE" id="PS50979"/>
    </source>
</evidence>
<dbReference type="PROSITE" id="PS00867">
    <property type="entry name" value="CPSASE_2"/>
    <property type="match status" value="1"/>
</dbReference>
<keyword evidence="11" id="KW-1185">Reference proteome</keyword>
<keyword evidence="5" id="KW-0092">Biotin</keyword>
<dbReference type="PANTHER" id="PTHR18866:SF128">
    <property type="entry name" value="UREA AMIDOLYASE"/>
    <property type="match status" value="1"/>
</dbReference>
<evidence type="ECO:0000256" key="2">
    <source>
        <dbReference type="ARBA" id="ARBA00022741"/>
    </source>
</evidence>
<evidence type="ECO:0000256" key="5">
    <source>
        <dbReference type="ARBA" id="ARBA00023267"/>
    </source>
</evidence>
<dbReference type="CDD" id="cd06850">
    <property type="entry name" value="biotinyl_domain"/>
    <property type="match status" value="1"/>
</dbReference>
<sequence length="1277" mass="139899">MHKLLVANRGEIALRIIRTANSQGIKTVAIYTSSDALSPHVALADEALFLAPPTDGGPESQAYLAGPSIIALCKRNQVTMLHPGYGFLSENAVFAQAVLDAGIIWLGPTPSVIKTMGLKHLAREVAVEAGVVCVPGSAGLVTDERGGGGMGMVICNDENALTNAFSKVTKRAEALFNFSGVFLERYFPSARHIEIQIFGNGMGDIVCMGERECSIQRRHQKIIEETPSPFLATRPQLRAAMCEAATRLAASVKYGSAGTVEFLVDNDTGDFFFLEMNTRIQVEHPVTEAVYPQLDLVGMMIQQGITGIAKDSLEMRQSTYDSLLVKGGATGICHAIEARIYAENPAAEFRPCPGVLQHVNLPTNEQHEWLRVDTWVSTGTEITPFFDPLLAKVVVSGESRSHAISRLQAILQESRIQGPTNNIEYLSAILADKTFQRGQATTTFLNTFNYTPCAMTVISAAVDLTVQDFPGREIRQGIPRSGPMDSLAFRAANGLVDNVPETEGLEMIILPGTQATFQFHVSAVVAVTGKEVSVTIAGQEFHMWCSFIVPGGAKLSLSAKFEDPGGLRTYLAIRGGFPLIPRFLGSKSTSMGFGGYQGRPLTRGDELGLSKTCGPRQTDADRAVPTRLIPAYPSHFVIYVLAGPHDDEQSGGISWSRPNGGAGGSHPSNILDNGYALGSVNVNGNTPVILTNEGPDMGGYVCLCTVASAELWKLGQLSAGCTLEFRRTSWAHAVELQFRNERWLDRMRIQYEGDIADLQPQFEDQPQDPKLFVSVTLPFVLRQAGVSGILVEFGGMTLDFTLRARVHAFETILKERKVHGLQAFCPCIRSTMCHFDFSVISQSDIISAILDAINAIPTSVEEMVFPGRRVIFPIVLDDQWSREALARYMSSTRDKAVYLPSNIDYLAKNNGFETSEEVLAALVASDWLCFGVGFYLACPFLVPIDPRCRLVAQKMNPSRTYTPRGAVGIAGVVAAIYPIVSPGGYMLYGRTLPAWQQWGKGSNFAPDRPWLLQPFDQVRFEPVSEERYLQLENEFNAGRYQFRIEDTTFSMVEYSAFCVSVAEETAVFQAKQKHGVQQQERLEERLLEEWERTKSTVVESASNEEVEGSTEITSPLFGSVWKICCQPRDIITSADTIVVILEAMKTEIPIKAGESNVGKTVKGLNKGIREGASVGPGDPLIVSWNLSTQGKPGMENRNIYLSPLFDNTSFIDAFAQSFTSFAISLDPNAEVDPTTITSDWRSWDHAKTEMVFNLTEFNTSAVDPQHTSSTLVKRSRF</sequence>
<evidence type="ECO:0000256" key="7">
    <source>
        <dbReference type="SAM" id="Phobius"/>
    </source>
</evidence>
<protein>
    <submittedName>
        <fullName evidence="10">Urea carboxylase</fullName>
    </submittedName>
</protein>
<dbReference type="SMART" id="SM00796">
    <property type="entry name" value="AHS1"/>
    <property type="match status" value="1"/>
</dbReference>
<feature type="transmembrane region" description="Helical" evidence="7">
    <location>
        <begin position="965"/>
        <end position="988"/>
    </location>
</feature>
<dbReference type="GO" id="GO:0016874">
    <property type="term" value="F:ligase activity"/>
    <property type="evidence" value="ECO:0007669"/>
    <property type="project" value="UniProtKB-KW"/>
</dbReference>
<dbReference type="SMART" id="SM00797">
    <property type="entry name" value="AHS2"/>
    <property type="match status" value="1"/>
</dbReference>
<name>A0A8H6XHV6_9AGAR</name>
<dbReference type="PROSITE" id="PS50975">
    <property type="entry name" value="ATP_GRASP"/>
    <property type="match status" value="1"/>
</dbReference>
<comment type="caution">
    <text evidence="10">The sequence shown here is derived from an EMBL/GenBank/DDBJ whole genome shotgun (WGS) entry which is preliminary data.</text>
</comment>
<dbReference type="SUPFAM" id="SSF52440">
    <property type="entry name" value="PreATP-grasp domain"/>
    <property type="match status" value="1"/>
</dbReference>
<dbReference type="Pfam" id="PF02785">
    <property type="entry name" value="Biotin_carb_C"/>
    <property type="match status" value="1"/>
</dbReference>
<keyword evidence="3" id="KW-0378">Hydrolase</keyword>
<keyword evidence="7" id="KW-1133">Transmembrane helix</keyword>
<dbReference type="InterPro" id="IPR050856">
    <property type="entry name" value="Biotin_carboxylase_complex"/>
</dbReference>
<dbReference type="InterPro" id="IPR011054">
    <property type="entry name" value="Rudment_hybrid_motif"/>
</dbReference>
<dbReference type="InterPro" id="IPR011053">
    <property type="entry name" value="Single_hybrid_motif"/>
</dbReference>
<organism evidence="10 11">
    <name type="scientific">Mycena sanguinolenta</name>
    <dbReference type="NCBI Taxonomy" id="230812"/>
    <lineage>
        <taxon>Eukaryota</taxon>
        <taxon>Fungi</taxon>
        <taxon>Dikarya</taxon>
        <taxon>Basidiomycota</taxon>
        <taxon>Agaricomycotina</taxon>
        <taxon>Agaricomycetes</taxon>
        <taxon>Agaricomycetidae</taxon>
        <taxon>Agaricales</taxon>
        <taxon>Marasmiineae</taxon>
        <taxon>Mycenaceae</taxon>
        <taxon>Mycena</taxon>
    </lineage>
</organism>
<keyword evidence="4 6" id="KW-0067">ATP-binding</keyword>
<keyword evidence="1" id="KW-0436">Ligase</keyword>
<dbReference type="SUPFAM" id="SSF160467">
    <property type="entry name" value="PH0987 N-terminal domain-like"/>
    <property type="match status" value="1"/>
</dbReference>
<dbReference type="InterPro" id="IPR029000">
    <property type="entry name" value="Cyclophilin-like_dom_sf"/>
</dbReference>
<dbReference type="SUPFAM" id="SSF56059">
    <property type="entry name" value="Glutathione synthetase ATP-binding domain-like"/>
    <property type="match status" value="1"/>
</dbReference>
<evidence type="ECO:0000313" key="11">
    <source>
        <dbReference type="Proteomes" id="UP000623467"/>
    </source>
</evidence>
<evidence type="ECO:0000256" key="4">
    <source>
        <dbReference type="ARBA" id="ARBA00022840"/>
    </source>
</evidence>
<dbReference type="PANTHER" id="PTHR18866">
    <property type="entry name" value="CARBOXYLASE:PYRUVATE/ACETYL-COA/PROPIONYL-COA CARBOXYLASE"/>
    <property type="match status" value="1"/>
</dbReference>
<dbReference type="InterPro" id="IPR005479">
    <property type="entry name" value="CPAse_ATP-bd"/>
</dbReference>
<proteinExistence type="predicted"/>
<evidence type="ECO:0000259" key="8">
    <source>
        <dbReference type="PROSITE" id="PS50975"/>
    </source>
</evidence>
<dbReference type="InterPro" id="IPR003833">
    <property type="entry name" value="CT_C_D"/>
</dbReference>
<dbReference type="InterPro" id="IPR011761">
    <property type="entry name" value="ATP-grasp"/>
</dbReference>
<dbReference type="InterPro" id="IPR005482">
    <property type="entry name" value="Biotin_COase_C"/>
</dbReference>
<dbReference type="InterPro" id="IPR016185">
    <property type="entry name" value="PreATP-grasp_dom_sf"/>
</dbReference>
<evidence type="ECO:0000256" key="6">
    <source>
        <dbReference type="PROSITE-ProRule" id="PRU00409"/>
    </source>
</evidence>
<accession>A0A8H6XHV6</accession>
<keyword evidence="7" id="KW-0812">Transmembrane</keyword>
<dbReference type="GO" id="GO:0016787">
    <property type="term" value="F:hydrolase activity"/>
    <property type="evidence" value="ECO:0007669"/>
    <property type="project" value="UniProtKB-KW"/>
</dbReference>
<dbReference type="Pfam" id="PF02626">
    <property type="entry name" value="CT_A_B"/>
    <property type="match status" value="2"/>
</dbReference>
<dbReference type="AlphaFoldDB" id="A0A8H6XHV6"/>
<dbReference type="OrthoDB" id="196847at2759"/>
<dbReference type="Pfam" id="PF02786">
    <property type="entry name" value="CPSase_L_D2"/>
    <property type="match status" value="1"/>
</dbReference>
<dbReference type="PROSITE" id="PS50979">
    <property type="entry name" value="BC"/>
    <property type="match status" value="1"/>
</dbReference>
<feature type="domain" description="ATP-grasp" evidence="8">
    <location>
        <begin position="110"/>
        <end position="305"/>
    </location>
</feature>
<dbReference type="SUPFAM" id="SSF50891">
    <property type="entry name" value="Cyclophilin-like"/>
    <property type="match status" value="2"/>
</dbReference>
<feature type="transmembrane region" description="Helical" evidence="7">
    <location>
        <begin position="918"/>
        <end position="944"/>
    </location>
</feature>
<feature type="domain" description="Biotin carboxylation" evidence="9">
    <location>
        <begin position="1"/>
        <end position="450"/>
    </location>
</feature>
<dbReference type="Pfam" id="PF02682">
    <property type="entry name" value="CT_C_D"/>
    <property type="match status" value="1"/>
</dbReference>
<dbReference type="Gene3D" id="3.30.470.20">
    <property type="entry name" value="ATP-grasp fold, B domain"/>
    <property type="match status" value="1"/>
</dbReference>
<dbReference type="Gene3D" id="3.30.1360.40">
    <property type="match status" value="1"/>
</dbReference>
<gene>
    <name evidence="10" type="ORF">MSAN_02035400</name>
</gene>
<evidence type="ECO:0000256" key="3">
    <source>
        <dbReference type="ARBA" id="ARBA00022801"/>
    </source>
</evidence>
<reference evidence="10" key="1">
    <citation type="submission" date="2020-05" db="EMBL/GenBank/DDBJ databases">
        <title>Mycena genomes resolve the evolution of fungal bioluminescence.</title>
        <authorList>
            <person name="Tsai I.J."/>
        </authorList>
    </citation>
    <scope>NUCLEOTIDE SEQUENCE</scope>
    <source>
        <strain evidence="10">160909Yilan</strain>
    </source>
</reference>
<dbReference type="InterPro" id="IPR005481">
    <property type="entry name" value="BC-like_N"/>
</dbReference>
<dbReference type="SUPFAM" id="SSF51230">
    <property type="entry name" value="Single hybrid motif"/>
    <property type="match status" value="1"/>
</dbReference>
<dbReference type="Gene3D" id="2.40.100.10">
    <property type="entry name" value="Cyclophilin-like"/>
    <property type="match status" value="2"/>
</dbReference>
<dbReference type="SMART" id="SM00878">
    <property type="entry name" value="Biotin_carb_C"/>
    <property type="match status" value="1"/>
</dbReference>
<keyword evidence="2 6" id="KW-0547">Nucleotide-binding</keyword>
<dbReference type="Pfam" id="PF00289">
    <property type="entry name" value="Biotin_carb_N"/>
    <property type="match status" value="1"/>
</dbReference>
<dbReference type="InterPro" id="IPR011764">
    <property type="entry name" value="Biotin_carboxylation_dom"/>
</dbReference>
<dbReference type="GO" id="GO:0046872">
    <property type="term" value="F:metal ion binding"/>
    <property type="evidence" value="ECO:0007669"/>
    <property type="project" value="InterPro"/>
</dbReference>
<evidence type="ECO:0000256" key="1">
    <source>
        <dbReference type="ARBA" id="ARBA00022598"/>
    </source>
</evidence>
<dbReference type="EMBL" id="JACAZH010000026">
    <property type="protein sequence ID" value="KAF7341805.1"/>
    <property type="molecule type" value="Genomic_DNA"/>
</dbReference>
<dbReference type="InterPro" id="IPR003778">
    <property type="entry name" value="CT_A_B"/>
</dbReference>
<dbReference type="SUPFAM" id="SSF51246">
    <property type="entry name" value="Rudiment single hybrid motif"/>
    <property type="match status" value="1"/>
</dbReference>
<keyword evidence="7" id="KW-0472">Membrane</keyword>
<dbReference type="Gene3D" id="2.40.50.100">
    <property type="match status" value="1"/>
</dbReference>
<evidence type="ECO:0000313" key="10">
    <source>
        <dbReference type="EMBL" id="KAF7341805.1"/>
    </source>
</evidence>
<dbReference type="Proteomes" id="UP000623467">
    <property type="component" value="Unassembled WGS sequence"/>
</dbReference>
<dbReference type="GO" id="GO:0005524">
    <property type="term" value="F:ATP binding"/>
    <property type="evidence" value="ECO:0007669"/>
    <property type="project" value="UniProtKB-UniRule"/>
</dbReference>